<evidence type="ECO:0000313" key="6">
    <source>
        <dbReference type="EMBL" id="CAL4780394.1"/>
    </source>
</evidence>
<dbReference type="InterPro" id="IPR040007">
    <property type="entry name" value="Tho2"/>
</dbReference>
<keyword evidence="1" id="KW-0175">Coiled coil</keyword>
<dbReference type="Pfam" id="PF16134">
    <property type="entry name" value="THOC2_N"/>
    <property type="match status" value="4"/>
</dbReference>
<proteinExistence type="predicted"/>
<sequence length="2896" mass="326829">MEIDNGEGERERIYDQLLEVVTAVLQQQMPALNAAQLLMPISSKESLQQVLVDVLWLGGFAATEVPGNKEARDEFTNFCCLLEREGVVSKPILAAGLETETLPPPVCNMSLLRKKQNQAKTKARYTVTRFNLLREHNEGYARVIMYMDRLIHLDCDVLGDSDELTKIRESIIEDIMLLIGHSYLCPNRIIAMAIDIYEKLMMEEEEPSKRPQALVSLLRRFSRERLTKIAAFLVSIASPVAGSKDVKDGKDAKDGKFDPEPRLSQFMAIASLISINVIDLRTLWSYLEPGEKKIQEAYHLLQRKYEAKLKTISVVDLSGKSNLAKDKRYFSASVKNFNQLLNKKIRMVEAMISINDWRNACIMLTIMRRICRPCMNHYLRSALCDLLKWIIQPLLPKTASPPYKSSRRFAWGLLLQGSEGPVPVCLPQATDINDFASATKQVLDQLEYYLHTDNVAMGNLWQVMALSLKDPPGPSPVIAASAHSAAPSNQILDDRLVAMIYKHLLPAISIAKPNPWLSSMAWNVLRQLTIFQRYMIYSCWETRYSQFMLKYSYEEAKFEAKKILKRVVSSDKSDRDRDDPNAYKPSPVFCQLCQTNPIPIVEVMLKDIEIGFNVNMIQPYVDLTGRCSDMMTDVVGYVLARNCERGASETRTFLNPADGFLSPWLSNFAEFIGRFYKKHPQTNLVGILTAVCRRMMSDLPEGAGSAGSAGSGRQSSKKFKGESLIRVVLEKLMEHMGGLIVVKDLTAEQLLCLAGGPRLRLESVSVGARPDPLRKEKTRKALMDSLVELGLATALWDCLSKQRLFFLSESFSEVNSGEGALKLLCALIDGSQDCFLSLIDFISQAAAREKYMKLVPPFQQIFGVLEPPLAYAALRPGLPPFARGASKADAKASLVSTPEEVELHKQLLGVAQQCLTRSTEEDGLSMDFYVTFWRLSLQDIFVPTDGYEKVLSRMMNSQRQFEDTKARMERNRNFDNHSRDYKTVQRNIVRQKEVYDKVKEEHLQQKLNFEKVLARLELEKSGWFLKKDQEATQALVAEMFMPRALTSYADAMFCCKFVRLLIRMKTPGFLFLDFFNCWTLLLCMNLRGCTEREAQICGIILREMMSYVFSLRQSEKTYEQEMKDNPCFHRHHYDETQLEGPVEFAKHSEIVRAHSKWEGKIYKTLKISLESEEWTDKRNALLLLSQSCESCPVAEKFAKGVLHCVENVREREKASDLKTLANSLAVKLKACSKTWVKQEAREKAAPKSVAKPKEAPKEGAPKEGTAAATPGATPAATPGATPTATSAATPAATPPAKELPKETKDAKPKPKEKPKEKEPKEQKEQKQETKGRSKEKERDHKRRADAPRNGGDERSEKRRRGDDDAKKGDDDVVMISSHRPATGRSGAARNSLAVQPSHSDRDRSSRTVSSYGDRADRRPTAQYSRGTTDVHGGDELRGAPSNVLSYHPFAMAWVHRAAQELLQTEDNGEGERERIYDQLLEVVTAVLQQQMPAQNAAQLLMPISSKESLQQVLVDALWLGGFAATEVPGNKEARDEFTNFCCLLEREGVVSKPILTAGLETETLPPAVCNMSLLRKKQNQAKTKARYTVTRFNLLREHNEGYARVIMYMDRLIHLDCDVLGDSDELTKIRESIIEDIMLLIGHSYLCPNRIIAMAIDIYEKLMMEEEEPSKRPQALVSLLRRFSRERLTKIAAFLVSIASPVAGSKDVKDGKDAKDGKFDPEPRLSQFMAIASLISINVIDVRTLWSYLEPGEKKIQEAYHLLQRKYEAKLKTISVVDLSGKSNLAKDKRYFSASVKNFNQLLNKKIRMVEAMISINDWRNACIMLTIMRRICRPCMNHYLRSALCDLLKWIIQPLLPKTASPPYKSSRRFAWGLLLQGSEGPVPVCLPQATDINDFASATKQVLDQLEYYLHTDNVAMGNLWQVMALSLKDPPGPSPVIAASAHSAAPSNQILDDRLVAMIYKHLLPAISIAKPNPWLSSMAWNVLRQLTIFQRYMIYSCWETRYSQFMLKYSYEEAKFEAKKILKRVVSSDKSDRDRDDPNAYKPSPVFCQLCQTNPIPIVEVMLKDIEIGFNVNMIQPYVDLTGRCSDMMTDVVGYVLARNCERGASETRTFLNPADGFLSPWLSNFAEFIGRFYKKHPQTNLVGILTAVCRRMMSDLPEGAGSAGSAGSGRQSSKKFKGESLIRVVLEKLMEHMGGLIVVKDLTAEQLLCLAGGPRLRLESVSVGARPDPLRKEKTRKALMDSLVELGLATALWDCLSKQRLFFLSESFSEVNSGEGALKLLCALIDGSQDCFLSLIDFISQAAAREKYMKLVPPFQQIFGVLEPPLAYAALRPGLPPFARGASKADAKASLVATPEEVELHKQLLGVAQQCLTRSTEEDGLSMDFYVTFWRLSLQDIFVPTDGYEKVLSRMMNSQRQFEDTKARMERNRNFDNHSRDYKTLQRNIVRQKEVYDKVKEEHLQQKLNFEKVLARLELEKSGWFLKKDQEATQALVAEMFMPRALTSYADAMFCCKFVRLLIRMKTPGFLFLDFFNCWTLLLCMNLRGCTEREAQICGIILREMMSYVFSLQQSEKTYEQEMKDNPCFHRHHYDETQLDGPVEFAKHSEIVRAHSKWEGKIYKTLKISLESEEWTDKRNALLLLSQSCESCPVAEKFAKGVLHCVENVREREKASDLKTLANSLAVKLKACSKTWVKQEAREKAAPKSVAKPKEAPKEGAPKEGTAAATPGATPAATPGATPTATSAATPAATPPAKELPKETKDAKPKPKEEPKEKEPKEQKEQKQETKGRSKEKERDHKRRADAPRNGGDERSEKRRRGDDDAKKGDDDVVMISSHRPATGRSGAARNSLAVQPSHSDRDRSSRTVSSYGDRADRRPTAQYSRGHDRLDRRR</sequence>
<feature type="domain" description="THO complex subunit 2 N-terminal" evidence="4">
    <location>
        <begin position="13"/>
        <end position="310"/>
    </location>
</feature>
<dbReference type="InterPro" id="IPR032302">
    <property type="entry name" value="THOC2_N"/>
</dbReference>
<feature type="compositionally biased region" description="Basic and acidic residues" evidence="2">
    <location>
        <begin position="2760"/>
        <end position="2832"/>
    </location>
</feature>
<dbReference type="GO" id="GO:0003729">
    <property type="term" value="F:mRNA binding"/>
    <property type="evidence" value="ECO:0007669"/>
    <property type="project" value="TreeGrafter"/>
</dbReference>
<feature type="region of interest" description="Disordered" evidence="2">
    <location>
        <begin position="2701"/>
        <end position="2896"/>
    </location>
</feature>
<dbReference type="Pfam" id="PF11262">
    <property type="entry name" value="Tho2"/>
    <property type="match status" value="2"/>
</dbReference>
<feature type="region of interest" description="Disordered" evidence="2">
    <location>
        <begin position="1239"/>
        <end position="1436"/>
    </location>
</feature>
<feature type="compositionally biased region" description="Basic and acidic residues" evidence="2">
    <location>
        <begin position="2875"/>
        <end position="2896"/>
    </location>
</feature>
<dbReference type="EMBL" id="CAMXCT030001789">
    <property type="protein sequence ID" value="CAL4780394.1"/>
    <property type="molecule type" value="Genomic_DNA"/>
</dbReference>
<feature type="compositionally biased region" description="Basic and acidic residues" evidence="2">
    <location>
        <begin position="1239"/>
        <end position="1261"/>
    </location>
</feature>
<evidence type="ECO:0000313" key="5">
    <source>
        <dbReference type="EMBL" id="CAI3993082.1"/>
    </source>
</evidence>
<accession>A0A9P1G0K4</accession>
<dbReference type="OrthoDB" id="29024at2759"/>
<dbReference type="GO" id="GO:0006406">
    <property type="term" value="P:mRNA export from nucleus"/>
    <property type="evidence" value="ECO:0007669"/>
    <property type="project" value="InterPro"/>
</dbReference>
<reference evidence="6 7" key="2">
    <citation type="submission" date="2024-05" db="EMBL/GenBank/DDBJ databases">
        <authorList>
            <person name="Chen Y."/>
            <person name="Shah S."/>
            <person name="Dougan E. K."/>
            <person name="Thang M."/>
            <person name="Chan C."/>
        </authorList>
    </citation>
    <scope>NUCLEOTIDE SEQUENCE [LARGE SCALE GENOMIC DNA]</scope>
</reference>
<evidence type="ECO:0000259" key="4">
    <source>
        <dbReference type="Pfam" id="PF16134"/>
    </source>
</evidence>
<feature type="compositionally biased region" description="Basic and acidic residues" evidence="2">
    <location>
        <begin position="1298"/>
        <end position="1370"/>
    </location>
</feature>
<dbReference type="PANTHER" id="PTHR21597:SF0">
    <property type="entry name" value="THO COMPLEX SUBUNIT 2"/>
    <property type="match status" value="1"/>
</dbReference>
<feature type="coiled-coil region" evidence="1">
    <location>
        <begin position="981"/>
        <end position="1019"/>
    </location>
</feature>
<dbReference type="Proteomes" id="UP001152797">
    <property type="component" value="Unassembled WGS sequence"/>
</dbReference>
<comment type="caution">
    <text evidence="5">The sequence shown here is derived from an EMBL/GenBank/DDBJ whole genome shotgun (WGS) entry which is preliminary data.</text>
</comment>
<dbReference type="EMBL" id="CAMXCT010001789">
    <property type="protein sequence ID" value="CAI3993082.1"/>
    <property type="molecule type" value="Genomic_DNA"/>
</dbReference>
<evidence type="ECO:0000259" key="3">
    <source>
        <dbReference type="Pfam" id="PF11262"/>
    </source>
</evidence>
<organism evidence="5">
    <name type="scientific">Cladocopium goreaui</name>
    <dbReference type="NCBI Taxonomy" id="2562237"/>
    <lineage>
        <taxon>Eukaryota</taxon>
        <taxon>Sar</taxon>
        <taxon>Alveolata</taxon>
        <taxon>Dinophyceae</taxon>
        <taxon>Suessiales</taxon>
        <taxon>Symbiodiniaceae</taxon>
        <taxon>Cladocopium</taxon>
    </lineage>
</organism>
<gene>
    <name evidence="5" type="ORF">C1SCF055_LOCUS19862</name>
</gene>
<keyword evidence="7" id="KW-1185">Reference proteome</keyword>
<feature type="compositionally biased region" description="Low complexity" evidence="2">
    <location>
        <begin position="2724"/>
        <end position="2758"/>
    </location>
</feature>
<evidence type="ECO:0000256" key="1">
    <source>
        <dbReference type="SAM" id="Coils"/>
    </source>
</evidence>
<evidence type="ECO:0000313" key="7">
    <source>
        <dbReference type="Proteomes" id="UP001152797"/>
    </source>
</evidence>
<feature type="compositionally biased region" description="Low complexity" evidence="2">
    <location>
        <begin position="1262"/>
        <end position="1296"/>
    </location>
</feature>
<evidence type="ECO:0000256" key="2">
    <source>
        <dbReference type="SAM" id="MobiDB-lite"/>
    </source>
</evidence>
<feature type="domain" description="THO complex subunit 2 N-terminal" evidence="4">
    <location>
        <begin position="1888"/>
        <end position="2031"/>
    </location>
</feature>
<feature type="domain" description="THO complex subunitTHOC2 C-terminal" evidence="3">
    <location>
        <begin position="2385"/>
        <end position="2690"/>
    </location>
</feature>
<dbReference type="GO" id="GO:0000445">
    <property type="term" value="C:THO complex part of transcription export complex"/>
    <property type="evidence" value="ECO:0007669"/>
    <property type="project" value="TreeGrafter"/>
</dbReference>
<name>A0A9P1G0K4_9DINO</name>
<protein>
    <submittedName>
        <fullName evidence="6">THO complex subunit 2</fullName>
    </submittedName>
</protein>
<dbReference type="InterPro" id="IPR021418">
    <property type="entry name" value="THO_THOC2_C"/>
</dbReference>
<dbReference type="EMBL" id="CAMXCT020001789">
    <property type="protein sequence ID" value="CAL1146457.1"/>
    <property type="molecule type" value="Genomic_DNA"/>
</dbReference>
<reference evidence="5" key="1">
    <citation type="submission" date="2022-10" db="EMBL/GenBank/DDBJ databases">
        <authorList>
            <person name="Chen Y."/>
            <person name="Dougan E. K."/>
            <person name="Chan C."/>
            <person name="Rhodes N."/>
            <person name="Thang M."/>
        </authorList>
    </citation>
    <scope>NUCLEOTIDE SEQUENCE</scope>
</reference>
<feature type="compositionally biased region" description="Basic and acidic residues" evidence="2">
    <location>
        <begin position="2701"/>
        <end position="2723"/>
    </location>
</feature>
<feature type="coiled-coil region" evidence="1">
    <location>
        <begin position="2443"/>
        <end position="2481"/>
    </location>
</feature>
<feature type="domain" description="THO complex subunit 2 N-terminal" evidence="4">
    <location>
        <begin position="426"/>
        <end position="569"/>
    </location>
</feature>
<dbReference type="GO" id="GO:0006397">
    <property type="term" value="P:mRNA processing"/>
    <property type="evidence" value="ECO:0007669"/>
    <property type="project" value="InterPro"/>
</dbReference>
<feature type="domain" description="THO complex subunit 2 N-terminal" evidence="4">
    <location>
        <begin position="1452"/>
        <end position="1772"/>
    </location>
</feature>
<feature type="domain" description="THO complex subunitTHOC2 C-terminal" evidence="3">
    <location>
        <begin position="923"/>
        <end position="1228"/>
    </location>
</feature>
<dbReference type="PANTHER" id="PTHR21597">
    <property type="entry name" value="THO2 PROTEIN"/>
    <property type="match status" value="1"/>
</dbReference>